<dbReference type="GO" id="GO:0008990">
    <property type="term" value="F:rRNA (guanine-N2-)-methyltransferase activity"/>
    <property type="evidence" value="ECO:0007669"/>
    <property type="project" value="UniProtKB-UniRule"/>
</dbReference>
<proteinExistence type="inferred from homology"/>
<evidence type="ECO:0000256" key="1">
    <source>
        <dbReference type="HAMAP-Rule" id="MF_01523"/>
    </source>
</evidence>
<comment type="catalytic activity">
    <reaction evidence="1">
        <text>guanosine(1516) in 16S rRNA + S-adenosyl-L-methionine = N(2)-methylguanosine(1516) in 16S rRNA + S-adenosyl-L-homocysteine + H(+)</text>
        <dbReference type="Rhea" id="RHEA:43220"/>
        <dbReference type="Rhea" id="RHEA-COMP:10412"/>
        <dbReference type="Rhea" id="RHEA-COMP:10413"/>
        <dbReference type="ChEBI" id="CHEBI:15378"/>
        <dbReference type="ChEBI" id="CHEBI:57856"/>
        <dbReference type="ChEBI" id="CHEBI:59789"/>
        <dbReference type="ChEBI" id="CHEBI:74269"/>
        <dbReference type="ChEBI" id="CHEBI:74481"/>
        <dbReference type="EC" id="2.1.1.242"/>
    </reaction>
</comment>
<dbReference type="InterPro" id="IPR007536">
    <property type="entry name" value="16SrRNA_methylTrfase_J"/>
</dbReference>
<comment type="subcellular location">
    <subcellularLocation>
        <location evidence="1">Cytoplasm</location>
    </subcellularLocation>
</comment>
<dbReference type="EMBL" id="CP003380">
    <property type="protein sequence ID" value="AFJ02797.1"/>
    <property type="molecule type" value="Genomic_DNA"/>
</dbReference>
<dbReference type="Pfam" id="PF04445">
    <property type="entry name" value="SAM_MT"/>
    <property type="match status" value="1"/>
</dbReference>
<dbReference type="HAMAP" id="MF_01523">
    <property type="entry name" value="16SrRNA_methyltr_J"/>
    <property type="match status" value="1"/>
</dbReference>
<keyword evidence="1" id="KW-0949">S-adenosyl-L-methionine</keyword>
<protein>
    <recommendedName>
        <fullName evidence="1">Ribosomal RNA small subunit methyltransferase J</fullName>
        <ecNumber evidence="1">2.1.1.242</ecNumber>
    </recommendedName>
    <alternativeName>
        <fullName evidence="1">16S rRNA m2G1516 methyltransferase</fullName>
    </alternativeName>
    <alternativeName>
        <fullName evidence="1">rRNA (guanine-N(2)-)-methyltransferase</fullName>
    </alternativeName>
</protein>
<dbReference type="eggNOG" id="COG0742">
    <property type="taxonomic scope" value="Bacteria"/>
</dbReference>
<evidence type="ECO:0000313" key="3">
    <source>
        <dbReference type="Proteomes" id="UP000009145"/>
    </source>
</evidence>
<keyword evidence="1" id="KW-0808">Transferase</keyword>
<keyword evidence="1" id="KW-0963">Cytoplasm</keyword>
<dbReference type="KEGG" id="mec:Q7C_1649"/>
<comment type="caution">
    <text evidence="1">Lacks conserved residue(s) required for the propagation of feature annotation.</text>
</comment>
<dbReference type="Proteomes" id="UP000009145">
    <property type="component" value="Chromosome"/>
</dbReference>
<keyword evidence="1 2" id="KW-0489">Methyltransferase</keyword>
<keyword evidence="3" id="KW-1185">Reference proteome</keyword>
<reference evidence="2 3" key="1">
    <citation type="journal article" date="2012" name="J. Bacteriol.">
        <title>Complete genome sequences of Methylophaga sp. strain JAM1 and Methylophaga sp. strain JAM7.</title>
        <authorList>
            <person name="Villeneuve C."/>
            <person name="Martineau C."/>
            <person name="Mauffrey F."/>
            <person name="Villemur R."/>
        </authorList>
    </citation>
    <scope>NUCLEOTIDE SEQUENCE [LARGE SCALE GENOMIC DNA]</scope>
    <source>
        <strain evidence="2 3">JAM7</strain>
    </source>
</reference>
<dbReference type="PANTHER" id="PTHR36112">
    <property type="entry name" value="RIBOSOMAL RNA SMALL SUBUNIT METHYLTRANSFERASE J"/>
    <property type="match status" value="1"/>
</dbReference>
<comment type="function">
    <text evidence="1">Specifically methylates the guanosine in position 1516 of 16S rRNA.</text>
</comment>
<evidence type="ECO:0000313" key="2">
    <source>
        <dbReference type="EMBL" id="AFJ02797.1"/>
    </source>
</evidence>
<dbReference type="InterPro" id="IPR029063">
    <property type="entry name" value="SAM-dependent_MTases_sf"/>
</dbReference>
<dbReference type="PATRIC" id="fig|754477.3.peg.1626"/>
<sequence>MQLFCQIKPASEDWLDMADQLASQLGLTVSTTPTSSFILHLNAHGLSLSAPSSGNPLQVDFVSGKNAHRRLYGGGRNQPLARALGFKQGVSPVIIDATAGFARDAFVMASLGANVTLIEQHPIIAALISDGLTRGNADPAVAPIIQRMSLHRANAVDYLQTLSQIDWPDTIYLDPMYPQRDKTALVKKEMQLLHQLVGTDQHSHDLLDIACQRARQRIVVKRPKSAAFLAQIKPVASITSKNTRYDIYKPRLT</sequence>
<dbReference type="HOGENOM" id="CLU_076324_0_1_6"/>
<accession>I1YIQ4</accession>
<feature type="binding site" evidence="1">
    <location>
        <begin position="103"/>
        <end position="104"/>
    </location>
    <ligand>
        <name>S-adenosyl-L-methionine</name>
        <dbReference type="ChEBI" id="CHEBI:59789"/>
    </ligand>
</feature>
<name>I1YIQ4_METFJ</name>
<organism evidence="2 3">
    <name type="scientific">Methylophaga frappieri (strain ATCC BAA-2434 / DSM 25690 / JAM7)</name>
    <dbReference type="NCBI Taxonomy" id="754477"/>
    <lineage>
        <taxon>Bacteria</taxon>
        <taxon>Pseudomonadati</taxon>
        <taxon>Pseudomonadota</taxon>
        <taxon>Gammaproteobacteria</taxon>
        <taxon>Thiotrichales</taxon>
        <taxon>Piscirickettsiaceae</taxon>
        <taxon>Methylophaga</taxon>
    </lineage>
</organism>
<dbReference type="EC" id="2.1.1.242" evidence="1"/>
<dbReference type="SUPFAM" id="SSF53335">
    <property type="entry name" value="S-adenosyl-L-methionine-dependent methyltransferases"/>
    <property type="match status" value="1"/>
</dbReference>
<dbReference type="RefSeq" id="WP_014704217.1">
    <property type="nucleotide sequence ID" value="NC_017856.1"/>
</dbReference>
<dbReference type="AlphaFoldDB" id="I1YIQ4"/>
<comment type="similarity">
    <text evidence="1">Belongs to the methyltransferase superfamily. RsmJ family.</text>
</comment>
<dbReference type="OrthoDB" id="3191794at2"/>
<dbReference type="Gene3D" id="3.40.50.150">
    <property type="entry name" value="Vaccinia Virus protein VP39"/>
    <property type="match status" value="1"/>
</dbReference>
<gene>
    <name evidence="1" type="primary">rsmJ</name>
    <name evidence="2" type="ordered locus">Q7C_1649</name>
</gene>
<dbReference type="GO" id="GO:0005737">
    <property type="term" value="C:cytoplasm"/>
    <property type="evidence" value="ECO:0007669"/>
    <property type="project" value="UniProtKB-SubCell"/>
</dbReference>
<dbReference type="STRING" id="754477.Q7C_1649"/>
<dbReference type="PANTHER" id="PTHR36112:SF1">
    <property type="entry name" value="RIBOSOMAL RNA SMALL SUBUNIT METHYLTRANSFERASE J"/>
    <property type="match status" value="1"/>
</dbReference>
<keyword evidence="1" id="KW-0698">rRNA processing</keyword>
<feature type="binding site" evidence="1">
    <location>
        <position position="174"/>
    </location>
    <ligand>
        <name>S-adenosyl-L-methionine</name>
        <dbReference type="ChEBI" id="CHEBI:59789"/>
    </ligand>
</feature>